<reference evidence="1" key="1">
    <citation type="journal article" date="2022" name="bioRxiv">
        <title>Population genetic analysis of Ophidiomyces ophidiicola, the causative agent of snake fungal disease, indicates recent introductions to the USA.</title>
        <authorList>
            <person name="Ladner J.T."/>
            <person name="Palmer J.M."/>
            <person name="Ettinger C.L."/>
            <person name="Stajich J.E."/>
            <person name="Farrell T.M."/>
            <person name="Glorioso B.M."/>
            <person name="Lawson B."/>
            <person name="Price S.J."/>
            <person name="Stengle A.G."/>
            <person name="Grear D.A."/>
            <person name="Lorch J.M."/>
        </authorList>
    </citation>
    <scope>NUCLEOTIDE SEQUENCE</scope>
    <source>
        <strain evidence="1">NWHC 24266-5</strain>
    </source>
</reference>
<sequence>MEHQGVFPLALPILKFSYVTTTAGRTSPLSWTHISGGSDLVALFDQASIPDGDSTWIRENRVLKVLRGRDILEELDLDALAREAVTSSSSQIQISNAKAPIAVLVKSPCLAVRYPTRLNQIRRFQLKFSSDADYRKAVSILSEIGCPITESAVGGYNPPQASRASLDASNWPQNAGSSSLGQAVSHVENQTLLPAVLPTPEPRQSTVGPSQTPYSPFPFKGSAMVHENNNMALQGSGSSISKERPSTAPIFPDPESLSQLLPPKRELPFAPQRKPQRRATKAGKSVRPPKTAELRPQTHTGEIPVAGIAQSAMPSLNPNRVTVPVIPVPEIHALTTNQSAALISPSHSSHGTHTVTPALSPCRPTPYHTPGQNGTSQNYADRANINPLPVLNPTDLHYGTTPLSYHQPTTQQIPVQPTQEGNFTNTVRSTINPGSQLTVTTADLSSYLSSPPSERSKLVESWVCQQLESDEFLALCQDVEGVWKRIAFGI</sequence>
<dbReference type="EMBL" id="JALBCA010000005">
    <property type="protein sequence ID" value="KAI2392711.1"/>
    <property type="molecule type" value="Genomic_DNA"/>
</dbReference>
<protein>
    <submittedName>
        <fullName evidence="1">Uncharacterized protein</fullName>
    </submittedName>
</protein>
<name>A0ACB8V4R5_9EURO</name>
<gene>
    <name evidence="1" type="ORF">LOY88_000507</name>
</gene>
<comment type="caution">
    <text evidence="1">The sequence shown here is derived from an EMBL/GenBank/DDBJ whole genome shotgun (WGS) entry which is preliminary data.</text>
</comment>
<organism evidence="1">
    <name type="scientific">Ophidiomyces ophidiicola</name>
    <dbReference type="NCBI Taxonomy" id="1387563"/>
    <lineage>
        <taxon>Eukaryota</taxon>
        <taxon>Fungi</taxon>
        <taxon>Dikarya</taxon>
        <taxon>Ascomycota</taxon>
        <taxon>Pezizomycotina</taxon>
        <taxon>Eurotiomycetes</taxon>
        <taxon>Eurotiomycetidae</taxon>
        <taxon>Onygenales</taxon>
        <taxon>Onygenaceae</taxon>
        <taxon>Ophidiomyces</taxon>
    </lineage>
</organism>
<accession>A0ACB8V4R5</accession>
<evidence type="ECO:0000313" key="1">
    <source>
        <dbReference type="EMBL" id="KAI2392711.1"/>
    </source>
</evidence>
<proteinExistence type="predicted"/>